<dbReference type="Gene3D" id="1.10.260.40">
    <property type="entry name" value="lambda repressor-like DNA-binding domains"/>
    <property type="match status" value="1"/>
</dbReference>
<dbReference type="CDD" id="cd01392">
    <property type="entry name" value="HTH_LacI"/>
    <property type="match status" value="1"/>
</dbReference>
<evidence type="ECO:0000259" key="4">
    <source>
        <dbReference type="PROSITE" id="PS50932"/>
    </source>
</evidence>
<dbReference type="PANTHER" id="PTHR30146">
    <property type="entry name" value="LACI-RELATED TRANSCRIPTIONAL REPRESSOR"/>
    <property type="match status" value="1"/>
</dbReference>
<dbReference type="InterPro" id="IPR000843">
    <property type="entry name" value="HTH_LacI"/>
</dbReference>
<dbReference type="Pfam" id="PF13377">
    <property type="entry name" value="Peripla_BP_3"/>
    <property type="match status" value="1"/>
</dbReference>
<protein>
    <submittedName>
        <fullName evidence="5">LacI family transcriptional regulator</fullName>
    </submittedName>
</protein>
<sequence length="356" mass="40286">MLRNYPQNFVDLYDLNNVMFEPYTLKDIAKALGLSTSTVSRALRDTHEISAETKRIVLEYAQKINYHPNPIALSLKERRSRSIGVSLSEVANHYYAQVINGIESIAYDRGYHVIITQTHESYDREKVNIDHLASRSVDGLLISLSAETSDTSHLHHLHQRGLPMVFFDRVAAKINTHKVTANNEKGAFEATEHLIKQGCKRIAHLTSPDHLSISIERLNGYRQALEKYNLPLEETYIKYCPQGGKSRLETENAIRELMNLSEKPDGIFVASDRLSIGCLIAFKKLKISVPEDIEITGFCNSDVLDLIEPTLTSVSQPAFEMGQLATAMLIDLIESKYPVYDFEKKILDTSLYIRNA</sequence>
<evidence type="ECO:0000313" key="6">
    <source>
        <dbReference type="Proteomes" id="UP000521017"/>
    </source>
</evidence>
<dbReference type="GO" id="GO:0003700">
    <property type="term" value="F:DNA-binding transcription factor activity"/>
    <property type="evidence" value="ECO:0007669"/>
    <property type="project" value="TreeGrafter"/>
</dbReference>
<proteinExistence type="predicted"/>
<dbReference type="Gene3D" id="3.40.50.2300">
    <property type="match status" value="2"/>
</dbReference>
<reference evidence="5 6" key="1">
    <citation type="submission" date="2020-08" db="EMBL/GenBank/DDBJ databases">
        <title>Genomic Encyclopedia of Type Strains, Phase IV (KMG-V): Genome sequencing to study the core and pangenomes of soil and plant-associated prokaryotes.</title>
        <authorList>
            <person name="Whitman W."/>
        </authorList>
    </citation>
    <scope>NUCLEOTIDE SEQUENCE [LARGE SCALE GENOMIC DNA]</scope>
    <source>
        <strain evidence="5 6">M2T3</strain>
    </source>
</reference>
<dbReference type="SUPFAM" id="SSF53822">
    <property type="entry name" value="Periplasmic binding protein-like I"/>
    <property type="match status" value="1"/>
</dbReference>
<dbReference type="PANTHER" id="PTHR30146:SF109">
    <property type="entry name" value="HTH-TYPE TRANSCRIPTIONAL REGULATOR GALS"/>
    <property type="match status" value="1"/>
</dbReference>
<comment type="caution">
    <text evidence="5">The sequence shown here is derived from an EMBL/GenBank/DDBJ whole genome shotgun (WGS) entry which is preliminary data.</text>
</comment>
<dbReference type="PROSITE" id="PS50932">
    <property type="entry name" value="HTH_LACI_2"/>
    <property type="match status" value="1"/>
</dbReference>
<dbReference type="EMBL" id="JACHCC010000018">
    <property type="protein sequence ID" value="MBB6502978.1"/>
    <property type="molecule type" value="Genomic_DNA"/>
</dbReference>
<dbReference type="InterPro" id="IPR028082">
    <property type="entry name" value="Peripla_BP_I"/>
</dbReference>
<keyword evidence="3" id="KW-0804">Transcription</keyword>
<feature type="domain" description="HTH lacI-type" evidence="4">
    <location>
        <begin position="23"/>
        <end position="77"/>
    </location>
</feature>
<dbReference type="GO" id="GO:0000976">
    <property type="term" value="F:transcription cis-regulatory region binding"/>
    <property type="evidence" value="ECO:0007669"/>
    <property type="project" value="TreeGrafter"/>
</dbReference>
<evidence type="ECO:0000256" key="1">
    <source>
        <dbReference type="ARBA" id="ARBA00023015"/>
    </source>
</evidence>
<name>A0A7X0J8F9_9SPHI</name>
<dbReference type="SMART" id="SM00354">
    <property type="entry name" value="HTH_LACI"/>
    <property type="match status" value="1"/>
</dbReference>
<dbReference type="RefSeq" id="WP_317618252.1">
    <property type="nucleotide sequence ID" value="NZ_JACHCC010000018.1"/>
</dbReference>
<organism evidence="5 6">
    <name type="scientific">Pedobacter cryoconitis</name>
    <dbReference type="NCBI Taxonomy" id="188932"/>
    <lineage>
        <taxon>Bacteria</taxon>
        <taxon>Pseudomonadati</taxon>
        <taxon>Bacteroidota</taxon>
        <taxon>Sphingobacteriia</taxon>
        <taxon>Sphingobacteriales</taxon>
        <taxon>Sphingobacteriaceae</taxon>
        <taxon>Pedobacter</taxon>
    </lineage>
</organism>
<dbReference type="Proteomes" id="UP000521017">
    <property type="component" value="Unassembled WGS sequence"/>
</dbReference>
<dbReference type="AlphaFoldDB" id="A0A7X0J8F9"/>
<dbReference type="Pfam" id="PF00356">
    <property type="entry name" value="LacI"/>
    <property type="match status" value="1"/>
</dbReference>
<gene>
    <name evidence="5" type="ORF">HDF25_005164</name>
</gene>
<evidence type="ECO:0000256" key="3">
    <source>
        <dbReference type="ARBA" id="ARBA00023163"/>
    </source>
</evidence>
<accession>A0A7X0J8F9</accession>
<dbReference type="InterPro" id="IPR046335">
    <property type="entry name" value="LacI/GalR-like_sensor"/>
</dbReference>
<keyword evidence="2" id="KW-0238">DNA-binding</keyword>
<dbReference type="CDD" id="cd06267">
    <property type="entry name" value="PBP1_LacI_sugar_binding-like"/>
    <property type="match status" value="1"/>
</dbReference>
<dbReference type="SUPFAM" id="SSF47413">
    <property type="entry name" value="lambda repressor-like DNA-binding domains"/>
    <property type="match status" value="1"/>
</dbReference>
<evidence type="ECO:0000256" key="2">
    <source>
        <dbReference type="ARBA" id="ARBA00023125"/>
    </source>
</evidence>
<keyword evidence="1" id="KW-0805">Transcription regulation</keyword>
<dbReference type="InterPro" id="IPR010982">
    <property type="entry name" value="Lambda_DNA-bd_dom_sf"/>
</dbReference>
<evidence type="ECO:0000313" key="5">
    <source>
        <dbReference type="EMBL" id="MBB6502978.1"/>
    </source>
</evidence>